<accession>A0AAG5D173</accession>
<evidence type="ECO:0000256" key="3">
    <source>
        <dbReference type="ARBA" id="ARBA00006958"/>
    </source>
</evidence>
<keyword evidence="4" id="KW-0540">Nuclease</keyword>
<evidence type="ECO:0000256" key="5">
    <source>
        <dbReference type="ARBA" id="ARBA00022723"/>
    </source>
</evidence>
<comment type="subcellular location">
    <subcellularLocation>
        <location evidence="2">Nucleus</location>
    </subcellularLocation>
</comment>
<dbReference type="InterPro" id="IPR027806">
    <property type="entry name" value="HARBI1_dom"/>
</dbReference>
<dbReference type="PANTHER" id="PTHR22930">
    <property type="match status" value="1"/>
</dbReference>
<evidence type="ECO:0000256" key="4">
    <source>
        <dbReference type="ARBA" id="ARBA00022722"/>
    </source>
</evidence>
<evidence type="ECO:0000256" key="7">
    <source>
        <dbReference type="ARBA" id="ARBA00023242"/>
    </source>
</evidence>
<feature type="domain" description="DDE Tnp4" evidence="8">
    <location>
        <begin position="32"/>
        <end position="198"/>
    </location>
</feature>
<protein>
    <recommendedName>
        <fullName evidence="8">DDE Tnp4 domain-containing protein</fullName>
    </recommendedName>
</protein>
<dbReference type="GO" id="GO:0016787">
    <property type="term" value="F:hydrolase activity"/>
    <property type="evidence" value="ECO:0007669"/>
    <property type="project" value="UniProtKB-KW"/>
</dbReference>
<name>A0AAG5D173_ANOAO</name>
<dbReference type="Proteomes" id="UP000075880">
    <property type="component" value="Unassembled WGS sequence"/>
</dbReference>
<evidence type="ECO:0000313" key="10">
    <source>
        <dbReference type="Proteomes" id="UP000075880"/>
    </source>
</evidence>
<proteinExistence type="inferred from homology"/>
<dbReference type="InterPro" id="IPR045249">
    <property type="entry name" value="HARBI1-like"/>
</dbReference>
<dbReference type="EnsemblMetazoa" id="ENSAATROPT005282">
    <property type="protein sequence ID" value="ENSAATROPP004911"/>
    <property type="gene ID" value="ENSAATROPG004245"/>
</dbReference>
<organism evidence="9 10">
    <name type="scientific">Anopheles atroparvus</name>
    <name type="common">European mosquito</name>
    <dbReference type="NCBI Taxonomy" id="41427"/>
    <lineage>
        <taxon>Eukaryota</taxon>
        <taxon>Metazoa</taxon>
        <taxon>Ecdysozoa</taxon>
        <taxon>Arthropoda</taxon>
        <taxon>Hexapoda</taxon>
        <taxon>Insecta</taxon>
        <taxon>Pterygota</taxon>
        <taxon>Neoptera</taxon>
        <taxon>Endopterygota</taxon>
        <taxon>Diptera</taxon>
        <taxon>Nematocera</taxon>
        <taxon>Culicoidea</taxon>
        <taxon>Culicidae</taxon>
        <taxon>Anophelinae</taxon>
        <taxon>Anopheles</taxon>
    </lineage>
</organism>
<evidence type="ECO:0000256" key="2">
    <source>
        <dbReference type="ARBA" id="ARBA00004123"/>
    </source>
</evidence>
<evidence type="ECO:0000259" key="8">
    <source>
        <dbReference type="Pfam" id="PF13359"/>
    </source>
</evidence>
<evidence type="ECO:0000256" key="1">
    <source>
        <dbReference type="ARBA" id="ARBA00001968"/>
    </source>
</evidence>
<keyword evidence="6" id="KW-0378">Hydrolase</keyword>
<dbReference type="PANTHER" id="PTHR22930:SF269">
    <property type="entry name" value="NUCLEASE HARBI1-LIKE PROTEIN"/>
    <property type="match status" value="1"/>
</dbReference>
<keyword evidence="7" id="KW-0539">Nucleus</keyword>
<evidence type="ECO:0000313" key="9">
    <source>
        <dbReference type="EnsemblMetazoa" id="ENSAATROPP004911"/>
    </source>
</evidence>
<dbReference type="Pfam" id="PF13359">
    <property type="entry name" value="DDE_Tnp_4"/>
    <property type="match status" value="1"/>
</dbReference>
<evidence type="ECO:0000256" key="6">
    <source>
        <dbReference type="ARBA" id="ARBA00022801"/>
    </source>
</evidence>
<dbReference type="GO" id="GO:0046872">
    <property type="term" value="F:metal ion binding"/>
    <property type="evidence" value="ECO:0007669"/>
    <property type="project" value="UniProtKB-KW"/>
</dbReference>
<comment type="similarity">
    <text evidence="3">Belongs to the HARBI1 family.</text>
</comment>
<keyword evidence="10" id="KW-1185">Reference proteome</keyword>
<sequence>MFQQVPSTREEWLRVSDNFEAKWNFPHAIGAIDGKHVRIQAPKNSGSHYFNYKNFFNIVLMAIVDADYNFLYADVGCQGRMSDGGVWRHTKLYEKFENNNLNIPEPAVLRVPYSIEVPYMLLGDKAFAFTPYCIRPFSGTHPTGSPQREFNYRHSRARRTVENAFGILNSVFRVFSRPIQQKPEVARKIVLATICLHNFLRKRQSRNTYSPPELADRIVEGHIVEGSWRSSSATVMRNLGQVPLRTSRDLVTMREHIANDFIHNNQINHR</sequence>
<comment type="cofactor">
    <cofactor evidence="1">
        <name>a divalent metal cation</name>
        <dbReference type="ChEBI" id="CHEBI:60240"/>
    </cofactor>
</comment>
<dbReference type="GO" id="GO:0004518">
    <property type="term" value="F:nuclease activity"/>
    <property type="evidence" value="ECO:0007669"/>
    <property type="project" value="UniProtKB-KW"/>
</dbReference>
<dbReference type="GO" id="GO:0005634">
    <property type="term" value="C:nucleus"/>
    <property type="evidence" value="ECO:0007669"/>
    <property type="project" value="UniProtKB-SubCell"/>
</dbReference>
<dbReference type="AlphaFoldDB" id="A0AAG5D173"/>
<keyword evidence="5" id="KW-0479">Metal-binding</keyword>
<reference evidence="9" key="1">
    <citation type="submission" date="2024-04" db="UniProtKB">
        <authorList>
            <consortium name="EnsemblMetazoa"/>
        </authorList>
    </citation>
    <scope>IDENTIFICATION</scope>
    <source>
        <strain evidence="9">EBRO</strain>
    </source>
</reference>